<dbReference type="GO" id="GO:0005829">
    <property type="term" value="C:cytosol"/>
    <property type="evidence" value="ECO:0007669"/>
    <property type="project" value="TreeGrafter"/>
</dbReference>
<proteinExistence type="predicted"/>
<accession>C8WVH9</accession>
<feature type="domain" description="HTH cro/C1-type" evidence="2">
    <location>
        <begin position="87"/>
        <end position="142"/>
    </location>
</feature>
<dbReference type="KEGG" id="aac:Aaci_1064"/>
<dbReference type="RefSeq" id="WP_012810443.1">
    <property type="nucleotide sequence ID" value="NC_013205.1"/>
</dbReference>
<dbReference type="CDD" id="cd00093">
    <property type="entry name" value="HTH_XRE"/>
    <property type="match status" value="2"/>
</dbReference>
<sequence length="206" mass="23358">MDTLNFGEYLRSLRLARKLSINQLAEKTGISAAHISRLERNVREVPRPDTLRKLALGLGVPFDELLRAAGYSEEQYEYNTKVLSRRLQRLRESKGLSLSDVAHIAGISEAYLARLESAEGRLPGVTTLHRLAQVFDVTPAYLVGDTPDPKDNGPLDAWYQPKDLIQWLEESEVMFEGQPLTDEDKLKIKQILAVVFMDAKRKNQRP</sequence>
<dbReference type="STRING" id="521098.Aaci_1064"/>
<dbReference type="PANTHER" id="PTHR46797:SF1">
    <property type="entry name" value="METHYLPHOSPHONATE SYNTHASE"/>
    <property type="match status" value="1"/>
</dbReference>
<dbReference type="GO" id="GO:0003700">
    <property type="term" value="F:DNA-binding transcription factor activity"/>
    <property type="evidence" value="ECO:0007669"/>
    <property type="project" value="TreeGrafter"/>
</dbReference>
<evidence type="ECO:0000259" key="2">
    <source>
        <dbReference type="PROSITE" id="PS50943"/>
    </source>
</evidence>
<keyword evidence="1" id="KW-0238">DNA-binding</keyword>
<feature type="domain" description="HTH cro/C1-type" evidence="2">
    <location>
        <begin position="10"/>
        <end position="65"/>
    </location>
</feature>
<evidence type="ECO:0000256" key="1">
    <source>
        <dbReference type="ARBA" id="ARBA00023125"/>
    </source>
</evidence>
<name>C8WVH9_ALIAD</name>
<dbReference type="InterPro" id="IPR050807">
    <property type="entry name" value="TransReg_Diox_bact_type"/>
</dbReference>
<reference evidence="3 4" key="2">
    <citation type="journal article" date="2010" name="Stand. Genomic Sci.">
        <title>Complete genome sequence of Alicyclobacillus acidocaldarius type strain (104-IA).</title>
        <authorList>
            <person name="Mavromatis K."/>
            <person name="Sikorski J."/>
            <person name="Lapidus A."/>
            <person name="Glavina Del Rio T."/>
            <person name="Copeland A."/>
            <person name="Tice H."/>
            <person name="Cheng J.F."/>
            <person name="Lucas S."/>
            <person name="Chen F."/>
            <person name="Nolan M."/>
            <person name="Bruce D."/>
            <person name="Goodwin L."/>
            <person name="Pitluck S."/>
            <person name="Ivanova N."/>
            <person name="Ovchinnikova G."/>
            <person name="Pati A."/>
            <person name="Chen A."/>
            <person name="Palaniappan K."/>
            <person name="Land M."/>
            <person name="Hauser L."/>
            <person name="Chang Y.J."/>
            <person name="Jeffries C.D."/>
            <person name="Chain P."/>
            <person name="Meincke L."/>
            <person name="Sims D."/>
            <person name="Chertkov O."/>
            <person name="Han C."/>
            <person name="Brettin T."/>
            <person name="Detter J.C."/>
            <person name="Wahrenburg C."/>
            <person name="Rohde M."/>
            <person name="Pukall R."/>
            <person name="Goker M."/>
            <person name="Bristow J."/>
            <person name="Eisen J.A."/>
            <person name="Markowitz V."/>
            <person name="Hugenholtz P."/>
            <person name="Klenk H.P."/>
            <person name="Kyrpides N.C."/>
        </authorList>
    </citation>
    <scope>NUCLEOTIDE SEQUENCE [LARGE SCALE GENOMIC DNA]</scope>
    <source>
        <strain evidence="4">ATCC 27009 / DSM 446 / BCRC 14685 / JCM 5260 / KCTC 1825 / NBRC 15652 / NCIMB 11725 / NRRL B-14509 / 104-IA</strain>
    </source>
</reference>
<dbReference type="PROSITE" id="PS50943">
    <property type="entry name" value="HTH_CROC1"/>
    <property type="match status" value="2"/>
</dbReference>
<dbReference type="Pfam" id="PF01381">
    <property type="entry name" value="HTH_3"/>
    <property type="match status" value="2"/>
</dbReference>
<dbReference type="eggNOG" id="COG1396">
    <property type="taxonomic scope" value="Bacteria"/>
</dbReference>
<keyword evidence="4" id="KW-1185">Reference proteome</keyword>
<gene>
    <name evidence="3" type="ordered locus">Aaci_1064</name>
</gene>
<dbReference type="InterPro" id="IPR010982">
    <property type="entry name" value="Lambda_DNA-bd_dom_sf"/>
</dbReference>
<protein>
    <submittedName>
        <fullName evidence="3">Transcriptional regulator, XRE family</fullName>
    </submittedName>
</protein>
<dbReference type="InterPro" id="IPR001387">
    <property type="entry name" value="Cro/C1-type_HTH"/>
</dbReference>
<dbReference type="AlphaFoldDB" id="C8WVH9"/>
<dbReference type="Proteomes" id="UP000001917">
    <property type="component" value="Chromosome"/>
</dbReference>
<evidence type="ECO:0000313" key="3">
    <source>
        <dbReference type="EMBL" id="ACV58101.1"/>
    </source>
</evidence>
<dbReference type="GO" id="GO:0003677">
    <property type="term" value="F:DNA binding"/>
    <property type="evidence" value="ECO:0007669"/>
    <property type="project" value="UniProtKB-KW"/>
</dbReference>
<evidence type="ECO:0000313" key="4">
    <source>
        <dbReference type="Proteomes" id="UP000001917"/>
    </source>
</evidence>
<dbReference type="PANTHER" id="PTHR46797">
    <property type="entry name" value="HTH-TYPE TRANSCRIPTIONAL REGULATOR"/>
    <property type="match status" value="1"/>
</dbReference>
<dbReference type="SMART" id="SM00530">
    <property type="entry name" value="HTH_XRE"/>
    <property type="match status" value="2"/>
</dbReference>
<organism evidence="3 4">
    <name type="scientific">Alicyclobacillus acidocaldarius subsp. acidocaldarius (strain ATCC 27009 / DSM 446 / BCRC 14685 / JCM 5260 / KCTC 1825 / NBRC 15652 / NCIMB 11725 / NRRL B-14509 / 104-IA)</name>
    <name type="common">Bacillus acidocaldarius</name>
    <dbReference type="NCBI Taxonomy" id="521098"/>
    <lineage>
        <taxon>Bacteria</taxon>
        <taxon>Bacillati</taxon>
        <taxon>Bacillota</taxon>
        <taxon>Bacilli</taxon>
        <taxon>Bacillales</taxon>
        <taxon>Alicyclobacillaceae</taxon>
        <taxon>Alicyclobacillus</taxon>
    </lineage>
</organism>
<dbReference type="EMBL" id="CP001727">
    <property type="protein sequence ID" value="ACV58101.1"/>
    <property type="molecule type" value="Genomic_DNA"/>
</dbReference>
<dbReference type="Gene3D" id="1.10.260.40">
    <property type="entry name" value="lambda repressor-like DNA-binding domains"/>
    <property type="match status" value="2"/>
</dbReference>
<reference evidence="4" key="1">
    <citation type="submission" date="2009-09" db="EMBL/GenBank/DDBJ databases">
        <title>The complete chromosome of Alicyclobacillus acidocaldarius subsp. acidocaldarius DSM 446.</title>
        <authorList>
            <consortium name="US DOE Joint Genome Institute (JGI-PGF)"/>
            <person name="Lucas S."/>
            <person name="Copeland A."/>
            <person name="Lapidus A."/>
            <person name="Glavina del Rio T."/>
            <person name="Dalin E."/>
            <person name="Tice H."/>
            <person name="Bruce D."/>
            <person name="Goodwin L."/>
            <person name="Pitluck S."/>
            <person name="Kyrpides N."/>
            <person name="Mavromatis K."/>
            <person name="Ivanova N."/>
            <person name="Ovchinnikova G."/>
            <person name="Chertkov O."/>
            <person name="Sims D."/>
            <person name="Brettin T."/>
            <person name="Detter J.C."/>
            <person name="Han C."/>
            <person name="Larimer F."/>
            <person name="Land M."/>
            <person name="Hauser L."/>
            <person name="Markowitz V."/>
            <person name="Cheng J.-F."/>
            <person name="Hugenholtz P."/>
            <person name="Woyke T."/>
            <person name="Wu D."/>
            <person name="Pukall R."/>
            <person name="Klenk H.-P."/>
            <person name="Eisen J.A."/>
        </authorList>
    </citation>
    <scope>NUCLEOTIDE SEQUENCE [LARGE SCALE GENOMIC DNA]</scope>
    <source>
        <strain evidence="4">ATCC 27009 / DSM 446 / BCRC 14685 / JCM 5260 / KCTC 1825 / NBRC 15652 / NCIMB 11725 / NRRL B-14509 / 104-IA</strain>
    </source>
</reference>
<dbReference type="SUPFAM" id="SSF47413">
    <property type="entry name" value="lambda repressor-like DNA-binding domains"/>
    <property type="match status" value="2"/>
</dbReference>
<dbReference type="HOGENOM" id="CLU_1329642_0_0_9"/>